<sequence length="64" mass="7624">MKATCGCLKQHFSPFLQLFPQLWAEISIKLLETIKIVKRKVKIKREDLNIFGGFFKFFNENNEF</sequence>
<evidence type="ECO:0000313" key="2">
    <source>
        <dbReference type="Proteomes" id="UP000580250"/>
    </source>
</evidence>
<protein>
    <submittedName>
        <fullName evidence="1">Uncharacterized protein</fullName>
    </submittedName>
</protein>
<reference evidence="1 2" key="1">
    <citation type="submission" date="2020-08" db="EMBL/GenBank/DDBJ databases">
        <authorList>
            <person name="Koutsovoulos G."/>
            <person name="Danchin GJ E."/>
        </authorList>
    </citation>
    <scope>NUCLEOTIDE SEQUENCE [LARGE SCALE GENOMIC DNA]</scope>
</reference>
<proteinExistence type="predicted"/>
<name>A0A6V7VHS5_MELEN</name>
<gene>
    <name evidence="1" type="ORF">MENT_LOCUS26128</name>
</gene>
<organism evidence="1 2">
    <name type="scientific">Meloidogyne enterolobii</name>
    <name type="common">Root-knot nematode worm</name>
    <name type="synonym">Meloidogyne mayaguensis</name>
    <dbReference type="NCBI Taxonomy" id="390850"/>
    <lineage>
        <taxon>Eukaryota</taxon>
        <taxon>Metazoa</taxon>
        <taxon>Ecdysozoa</taxon>
        <taxon>Nematoda</taxon>
        <taxon>Chromadorea</taxon>
        <taxon>Rhabditida</taxon>
        <taxon>Tylenchina</taxon>
        <taxon>Tylenchomorpha</taxon>
        <taxon>Tylenchoidea</taxon>
        <taxon>Meloidogynidae</taxon>
        <taxon>Meloidogyninae</taxon>
        <taxon>Meloidogyne</taxon>
    </lineage>
</organism>
<accession>A0A6V7VHS5</accession>
<dbReference type="Proteomes" id="UP000580250">
    <property type="component" value="Unassembled WGS sequence"/>
</dbReference>
<evidence type="ECO:0000313" key="1">
    <source>
        <dbReference type="EMBL" id="CAD2174467.1"/>
    </source>
</evidence>
<comment type="caution">
    <text evidence="1">The sequence shown here is derived from an EMBL/GenBank/DDBJ whole genome shotgun (WGS) entry which is preliminary data.</text>
</comment>
<dbReference type="AlphaFoldDB" id="A0A6V7VHS5"/>
<dbReference type="EMBL" id="CAJEWN010000236">
    <property type="protein sequence ID" value="CAD2174467.1"/>
    <property type="molecule type" value="Genomic_DNA"/>
</dbReference>